<name>A0A1Z2KUE4_9ACTN</name>
<dbReference type="EMBL" id="CP021744">
    <property type="protein sequence ID" value="ARZ65674.1"/>
    <property type="molecule type" value="Genomic_DNA"/>
</dbReference>
<reference evidence="1 2" key="1">
    <citation type="submission" date="2017-06" db="EMBL/GenBank/DDBJ databases">
        <title>Streptomyces albireticuli Genome sequencing and assembly.</title>
        <authorList>
            <person name="Wang Y."/>
            <person name="Du B."/>
            <person name="Ding Y."/>
            <person name="Liu H."/>
            <person name="Hou Q."/>
            <person name="Liu K."/>
            <person name="Yao L."/>
            <person name="Wang C."/>
        </authorList>
    </citation>
    <scope>NUCLEOTIDE SEQUENCE [LARGE SCALE GENOMIC DNA]</scope>
    <source>
        <strain evidence="1 2">MDJK11</strain>
    </source>
</reference>
<accession>A0A1Z2KUE4</accession>
<dbReference type="Proteomes" id="UP000195755">
    <property type="component" value="Chromosome"/>
</dbReference>
<evidence type="ECO:0000313" key="1">
    <source>
        <dbReference type="EMBL" id="ARZ65674.1"/>
    </source>
</evidence>
<sequence>MNDRERLAQILPMVAAELSQAPAEEYQVVVYPEPEARGFEDRLIAEVGPGDRGEDVMTLMVLIDT</sequence>
<protein>
    <submittedName>
        <fullName evidence="1">Uncharacterized protein</fullName>
    </submittedName>
</protein>
<dbReference type="RefSeq" id="WP_087924415.1">
    <property type="nucleotide sequence ID" value="NZ_CP021744.1"/>
</dbReference>
<gene>
    <name evidence="1" type="ORF">SMD11_0005</name>
</gene>
<dbReference type="AlphaFoldDB" id="A0A1Z2KUE4"/>
<dbReference type="KEGG" id="salj:SMD11_0005"/>
<proteinExistence type="predicted"/>
<organism evidence="1 2">
    <name type="scientific">Streptomyces albireticuli</name>
    <dbReference type="NCBI Taxonomy" id="1940"/>
    <lineage>
        <taxon>Bacteria</taxon>
        <taxon>Bacillati</taxon>
        <taxon>Actinomycetota</taxon>
        <taxon>Actinomycetes</taxon>
        <taxon>Kitasatosporales</taxon>
        <taxon>Streptomycetaceae</taxon>
        <taxon>Streptomyces</taxon>
    </lineage>
</organism>
<evidence type="ECO:0000313" key="2">
    <source>
        <dbReference type="Proteomes" id="UP000195755"/>
    </source>
</evidence>